<dbReference type="VEuPathDB" id="TriTrypDB:TCSYLVIO_009282"/>
<dbReference type="VEuPathDB" id="TriTrypDB:BCY84_11142"/>
<dbReference type="Proteomes" id="UP000246121">
    <property type="component" value="Unassembled WGS sequence"/>
</dbReference>
<dbReference type="EMBL" id="PRFA01000120">
    <property type="protein sequence ID" value="PWU86468.1"/>
    <property type="molecule type" value="Genomic_DNA"/>
</dbReference>
<comment type="caution">
    <text evidence="1">The sequence shown here is derived from an EMBL/GenBank/DDBJ whole genome shotgun (WGS) entry which is preliminary data.</text>
</comment>
<accession>A0A2V2UUG5</accession>
<dbReference type="AlphaFoldDB" id="A0A2V2UUG5"/>
<evidence type="ECO:0000313" key="2">
    <source>
        <dbReference type="Proteomes" id="UP000246121"/>
    </source>
</evidence>
<dbReference type="VEuPathDB" id="TriTrypDB:TcBrA4_0011880"/>
<reference evidence="1 2" key="1">
    <citation type="journal article" date="2018" name="Microb. Genom.">
        <title>Expanding an expanded genome: long-read sequencing of Trypanosoma cruzi.</title>
        <authorList>
            <person name="Berna L."/>
            <person name="Rodriguez M."/>
            <person name="Chiribao M.L."/>
            <person name="Parodi-Talice A."/>
            <person name="Pita S."/>
            <person name="Rijo G."/>
            <person name="Alvarez-Valin F."/>
            <person name="Robello C."/>
        </authorList>
    </citation>
    <scope>NUCLEOTIDE SEQUENCE [LARGE SCALE GENOMIC DNA]</scope>
    <source>
        <strain evidence="1 2">Dm28c</strain>
    </source>
</reference>
<sequence length="294" mass="32688">MESTRPLAHCRVVVSGSQDPVEYFVRAKDDGRTVMPAQSETRTGWLMSPVTLRSQLHHWMRAEKVALRCLLASRPSRWLIVKDIQEHSFPEGVSAGCSAHCSVRFIGLFLWWEDGLLHFLDPCGGEGHGEACPPLRCWRTAYLQPRYTGGIILRCRMKATCSRPLPAMNGLLVIYFWVFLPDNELENGYEGFVAAEFECRFFFLTGGVEELQALADVIAGVRAGVSATRSAAVGKACFTLAVEAGIDEANVRAHHSTFCTVLPRRLDLIASHIEPSPCGRNVASKRSRGRRARQ</sequence>
<dbReference type="VEuPathDB" id="TriTrypDB:ECC02_010953"/>
<dbReference type="VEuPathDB" id="TriTrypDB:TcG_08996"/>
<gene>
    <name evidence="1" type="ORF">C4B63_120g48</name>
</gene>
<dbReference type="VEuPathDB" id="TriTrypDB:TcYC6_0104630"/>
<dbReference type="VEuPathDB" id="TriTrypDB:TcCL_Unassigned01317"/>
<name>A0A2V2UUG5_TRYCR</name>
<dbReference type="VEuPathDB" id="TriTrypDB:TcCLB.399389.10"/>
<protein>
    <submittedName>
        <fullName evidence="1">Uncharacterized protein</fullName>
    </submittedName>
</protein>
<dbReference type="VEuPathDB" id="TriTrypDB:TcCLB.447801.10"/>
<organism evidence="1 2">
    <name type="scientific">Trypanosoma cruzi</name>
    <dbReference type="NCBI Taxonomy" id="5693"/>
    <lineage>
        <taxon>Eukaryota</taxon>
        <taxon>Discoba</taxon>
        <taxon>Euglenozoa</taxon>
        <taxon>Kinetoplastea</taxon>
        <taxon>Metakinetoplastina</taxon>
        <taxon>Trypanosomatida</taxon>
        <taxon>Trypanosomatidae</taxon>
        <taxon>Trypanosoma</taxon>
        <taxon>Schizotrypanum</taxon>
    </lineage>
</organism>
<dbReference type="VEuPathDB" id="TriTrypDB:TCDM_10834"/>
<proteinExistence type="predicted"/>
<evidence type="ECO:0000313" key="1">
    <source>
        <dbReference type="EMBL" id="PWU86468.1"/>
    </source>
</evidence>
<dbReference type="VEuPathDB" id="TriTrypDB:C4B63_120g48"/>
<dbReference type="VEuPathDB" id="TriTrypDB:C3747_425g6"/>